<evidence type="ECO:0000313" key="1">
    <source>
        <dbReference type="EMBL" id="WUT81901.1"/>
    </source>
</evidence>
<gene>
    <name evidence="1" type="ORF">OG515_06645</name>
</gene>
<protein>
    <submittedName>
        <fullName evidence="1">Uncharacterized protein</fullName>
    </submittedName>
</protein>
<dbReference type="Proteomes" id="UP001432060">
    <property type="component" value="Chromosome"/>
</dbReference>
<sequence>MYQQQTKNLLALMTRSAPSSMARTRRSQLPALEASSRWALCTGGK</sequence>
<accession>A0ABZ1XEF1</accession>
<proteinExistence type="predicted"/>
<evidence type="ECO:0000313" key="2">
    <source>
        <dbReference type="Proteomes" id="UP001432060"/>
    </source>
</evidence>
<keyword evidence="2" id="KW-1185">Reference proteome</keyword>
<organism evidence="1 2">
    <name type="scientific">Streptomyces melanogenes</name>
    <dbReference type="NCBI Taxonomy" id="67326"/>
    <lineage>
        <taxon>Bacteria</taxon>
        <taxon>Bacillati</taxon>
        <taxon>Actinomycetota</taxon>
        <taxon>Actinomycetes</taxon>
        <taxon>Kitasatosporales</taxon>
        <taxon>Streptomycetaceae</taxon>
        <taxon>Streptomyces</taxon>
    </lineage>
</organism>
<dbReference type="EMBL" id="CP109019">
    <property type="protein sequence ID" value="WUT81901.1"/>
    <property type="molecule type" value="Genomic_DNA"/>
</dbReference>
<name>A0ABZ1XEF1_9ACTN</name>
<reference evidence="1" key="1">
    <citation type="submission" date="2022-10" db="EMBL/GenBank/DDBJ databases">
        <title>The complete genomes of actinobacterial strains from the NBC collection.</title>
        <authorList>
            <person name="Joergensen T.S."/>
            <person name="Alvarez Arevalo M."/>
            <person name="Sterndorff E.B."/>
            <person name="Faurdal D."/>
            <person name="Vuksanovic O."/>
            <person name="Mourched A.-S."/>
            <person name="Charusanti P."/>
            <person name="Shaw S."/>
            <person name="Blin K."/>
            <person name="Weber T."/>
        </authorList>
    </citation>
    <scope>NUCLEOTIDE SEQUENCE</scope>
    <source>
        <strain evidence="1">NBC_00668</strain>
    </source>
</reference>
<dbReference type="RefSeq" id="WP_329396574.1">
    <property type="nucleotide sequence ID" value="NZ_CP109019.1"/>
</dbReference>